<evidence type="ECO:0000313" key="3">
    <source>
        <dbReference type="Proteomes" id="UP000031668"/>
    </source>
</evidence>
<organism evidence="2 3">
    <name type="scientific">Thelohanellus kitauei</name>
    <name type="common">Myxosporean</name>
    <dbReference type="NCBI Taxonomy" id="669202"/>
    <lineage>
        <taxon>Eukaryota</taxon>
        <taxon>Metazoa</taxon>
        <taxon>Cnidaria</taxon>
        <taxon>Myxozoa</taxon>
        <taxon>Myxosporea</taxon>
        <taxon>Bivalvulida</taxon>
        <taxon>Platysporina</taxon>
        <taxon>Myxobolidae</taxon>
        <taxon>Thelohanellus</taxon>
    </lineage>
</organism>
<dbReference type="AlphaFoldDB" id="A0A0C2IHC9"/>
<protein>
    <submittedName>
        <fullName evidence="2">Uncharacterized protein</fullName>
    </submittedName>
</protein>
<sequence>MEINENNAIKINDTKKIILDKMAENQKLKELANLRLANYEQLNRANEINEKKLVFTNSQLETLEHSYNAIQDKLDEKNREIFEFAQEIENLKSELSATKITYDQILSQLHKNENTLTLKDFEICSLREKNKLLESDIMKKTEKNEILEMTLEEIGYKLSLTTLEADDYRTKAELSQSTPWIDDEKVHNCFGCSQPFSLSRRKALVRLIIASLPKMWKYLLQRMLIKKNYSEQGQKRARLSAVLRSRVAKFNLV</sequence>
<proteinExistence type="predicted"/>
<keyword evidence="3" id="KW-1185">Reference proteome</keyword>
<comment type="caution">
    <text evidence="2">The sequence shown here is derived from an EMBL/GenBank/DDBJ whole genome shotgun (WGS) entry which is preliminary data.</text>
</comment>
<dbReference type="EMBL" id="JWZT01004123">
    <property type="protein sequence ID" value="KII64704.1"/>
    <property type="molecule type" value="Genomic_DNA"/>
</dbReference>
<accession>A0A0C2IHC9</accession>
<feature type="coiled-coil region" evidence="1">
    <location>
        <begin position="60"/>
        <end position="108"/>
    </location>
</feature>
<name>A0A0C2IHC9_THEKT</name>
<evidence type="ECO:0000256" key="1">
    <source>
        <dbReference type="SAM" id="Coils"/>
    </source>
</evidence>
<gene>
    <name evidence="2" type="ORF">RF11_05494</name>
</gene>
<dbReference type="Proteomes" id="UP000031668">
    <property type="component" value="Unassembled WGS sequence"/>
</dbReference>
<reference evidence="2 3" key="1">
    <citation type="journal article" date="2014" name="Genome Biol. Evol.">
        <title>The genome of the myxosporean Thelohanellus kitauei shows adaptations to nutrient acquisition within its fish host.</title>
        <authorList>
            <person name="Yang Y."/>
            <person name="Xiong J."/>
            <person name="Zhou Z."/>
            <person name="Huo F."/>
            <person name="Miao W."/>
            <person name="Ran C."/>
            <person name="Liu Y."/>
            <person name="Zhang J."/>
            <person name="Feng J."/>
            <person name="Wang M."/>
            <person name="Wang M."/>
            <person name="Wang L."/>
            <person name="Yao B."/>
        </authorList>
    </citation>
    <scope>NUCLEOTIDE SEQUENCE [LARGE SCALE GENOMIC DNA]</scope>
    <source>
        <strain evidence="2">Wuqing</strain>
    </source>
</reference>
<keyword evidence="1" id="KW-0175">Coiled coil</keyword>
<dbReference type="SUPFAM" id="SSF57997">
    <property type="entry name" value="Tropomyosin"/>
    <property type="match status" value="1"/>
</dbReference>
<evidence type="ECO:0000313" key="2">
    <source>
        <dbReference type="EMBL" id="KII64704.1"/>
    </source>
</evidence>